<sequence>MKNIKSAISLALLAVAPAIYAQNIDTKSAPDVPTFSVTLNVTNNGGGLDSVFVKKTIKTTEDSLILSGTNSLKLTYNTAPTFRLKANSQYMLESFTVNGTKVTDMNEAFNSLYKGVNSYTYSSSALTEKTDVVITWKAKPELPVTITGTEMIVKESEFPTFSYTLPTGSNAESDTTYYSDAACTKKLAEDIKGKVGTFYVKFSIAETAGYKAFDKIVSLVVTNKKQLEATGKNVPKCDVTLIAGQPLSAAAIIGSEVTVAGETSAHSVNGTWTWVNPNALVKDGSGENNKYDAIFTPDSAAVYSSLAAKIGVDAKIVDVITVKQTAGGFVSIKDAVADNKYIGTTSSHKGNIEIAATPDAGYKFVKWVTPASPTSPTAVEPNSSPAGSESKVTAKFTPTGDTEISAEFARATRNVSVLSATNGTVKVMNGNSEITGSTGVPVVVGANLTIIATPDEGYEVDQVGYTAATNANTTTNNGITPATSFIVGGESATSYTVSATFKQKANPHVVTVSDLKNGSLKLMKNGAEDLNPGSSVEDHASISVIALPNKGYKLDALIVSSLNDGTSKDITETGLVGDVSDDIVIQATFTEADYSVTVTPVEGASFNLSTTTKKFNETLENVTATVDKNNYKLVSLLVNNKPVPNGSDIKIEGPTYISAQVQKLATLSILNPASKEVTYSGQIQEYAVQTAAGLGGFSVTYKLDGKEATPTNVGDYTVNITRPADDIYAAFSATRQLKINPGVPGILTIPFKDVITDSKEGIISNSATVAGHWSDKATRAGGFKATDNLVTVYFIPDDPNLQIVKVTTPTDESTARSLSKTITMPANITGGRLVLKNGDAAVTDGSTYMGQTFTLEAIPDNGYSVDWKGISGVTLNEYHSFELGSSDVTITESHLFKAKSTIKPADNLSANATYTGSSVELSSLAGLIPATGWVFTFKANREFTTPVNVGDYEIWASREEDDSHQAVTSTKVGILTIKQPSISATKDVTLPVATPVLQGASLSTSELNGGFVQVNGQMVAGRFEWEGTEAGTISGAGEHSVKFTPNDVVNYPALTGLKVYVSLKDVPAYTFTSNTNEVTFTDATGLEVVPGTDKIPASMKLTITPKSGTISGVSVKGQGAQSGQVTTDAGTTWYCIAGTENFDVTVTFKSGSEGGGDTPAEGTPVTGISLNKSTLTLPRLKSEKLVATVAPTGATKKDVKWTSTAPAIASVEADGTVKALKVGQATIIATTVDGGFTAMCEVTVDFATALEKILSESHVYGQKGQIVIEPAAPVEATIVDLNGKIVYHSSINNTLRMPACSGVYIVRLSASGTTTTTKVLVH</sequence>
<dbReference type="RefSeq" id="WP_186931169.1">
    <property type="nucleotide sequence ID" value="NZ_JACOOJ010000041.1"/>
</dbReference>
<keyword evidence="5" id="KW-1185">Reference proteome</keyword>
<organism evidence="4 5">
    <name type="scientific">Parabacteroides hominis</name>
    <dbReference type="NCBI Taxonomy" id="2763057"/>
    <lineage>
        <taxon>Bacteria</taxon>
        <taxon>Pseudomonadati</taxon>
        <taxon>Bacteroidota</taxon>
        <taxon>Bacteroidia</taxon>
        <taxon>Bacteroidales</taxon>
        <taxon>Tannerellaceae</taxon>
        <taxon>Parabacteroides</taxon>
    </lineage>
</organism>
<accession>A0ABR7DT18</accession>
<proteinExistence type="predicted"/>
<dbReference type="Proteomes" id="UP000651475">
    <property type="component" value="Unassembled WGS sequence"/>
</dbReference>
<dbReference type="InterPro" id="IPR008964">
    <property type="entry name" value="Invasin/intimin_cell_adhesion"/>
</dbReference>
<keyword evidence="2" id="KW-0732">Signal</keyword>
<evidence type="ECO:0000259" key="3">
    <source>
        <dbReference type="SMART" id="SM00635"/>
    </source>
</evidence>
<gene>
    <name evidence="4" type="ORF">H8S65_17595</name>
</gene>
<dbReference type="Pfam" id="PF18998">
    <property type="entry name" value="Flg_new_2"/>
    <property type="match status" value="3"/>
</dbReference>
<dbReference type="SMART" id="SM00635">
    <property type="entry name" value="BID_2"/>
    <property type="match status" value="1"/>
</dbReference>
<protein>
    <submittedName>
        <fullName evidence="4">Ig-like domain-containing protein</fullName>
    </submittedName>
</protein>
<dbReference type="Gene3D" id="2.60.40.1080">
    <property type="match status" value="1"/>
</dbReference>
<feature type="domain" description="BIG2" evidence="3">
    <location>
        <begin position="1164"/>
        <end position="1241"/>
    </location>
</feature>
<evidence type="ECO:0000256" key="1">
    <source>
        <dbReference type="SAM" id="MobiDB-lite"/>
    </source>
</evidence>
<evidence type="ECO:0000313" key="5">
    <source>
        <dbReference type="Proteomes" id="UP000651475"/>
    </source>
</evidence>
<dbReference type="NCBIfam" id="TIGR04183">
    <property type="entry name" value="Por_Secre_tail"/>
    <property type="match status" value="1"/>
</dbReference>
<reference evidence="4 5" key="1">
    <citation type="submission" date="2020-08" db="EMBL/GenBank/DDBJ databases">
        <title>Genome public.</title>
        <authorList>
            <person name="Liu C."/>
            <person name="Sun Q."/>
        </authorList>
    </citation>
    <scope>NUCLEOTIDE SEQUENCE [LARGE SCALE GENOMIC DNA]</scope>
    <source>
        <strain evidence="4 5">NSJ-79</strain>
    </source>
</reference>
<evidence type="ECO:0000256" key="2">
    <source>
        <dbReference type="SAM" id="SignalP"/>
    </source>
</evidence>
<feature type="signal peptide" evidence="2">
    <location>
        <begin position="1"/>
        <end position="21"/>
    </location>
</feature>
<dbReference type="EMBL" id="JACOOJ010000041">
    <property type="protein sequence ID" value="MBC5634562.1"/>
    <property type="molecule type" value="Genomic_DNA"/>
</dbReference>
<dbReference type="Pfam" id="PF02368">
    <property type="entry name" value="Big_2"/>
    <property type="match status" value="1"/>
</dbReference>
<feature type="chain" id="PRO_5045792752" evidence="2">
    <location>
        <begin position="22"/>
        <end position="1322"/>
    </location>
</feature>
<dbReference type="InterPro" id="IPR003343">
    <property type="entry name" value="Big_2"/>
</dbReference>
<dbReference type="SUPFAM" id="SSF49373">
    <property type="entry name" value="Invasin/intimin cell-adhesion fragments"/>
    <property type="match status" value="1"/>
</dbReference>
<feature type="region of interest" description="Disordered" evidence="1">
    <location>
        <begin position="373"/>
        <end position="398"/>
    </location>
</feature>
<name>A0ABR7DT18_9BACT</name>
<evidence type="ECO:0000313" key="4">
    <source>
        <dbReference type="EMBL" id="MBC5634562.1"/>
    </source>
</evidence>
<comment type="caution">
    <text evidence="4">The sequence shown here is derived from an EMBL/GenBank/DDBJ whole genome shotgun (WGS) entry which is preliminary data.</text>
</comment>
<feature type="compositionally biased region" description="Polar residues" evidence="1">
    <location>
        <begin position="373"/>
        <end position="391"/>
    </location>
</feature>
<dbReference type="InterPro" id="IPR026444">
    <property type="entry name" value="Secre_tail"/>
</dbReference>
<dbReference type="InterPro" id="IPR044060">
    <property type="entry name" value="Bacterial_rp_domain"/>
</dbReference>